<dbReference type="EMBL" id="RRCT01000023">
    <property type="protein sequence ID" value="RQW73307.1"/>
    <property type="molecule type" value="Genomic_DNA"/>
</dbReference>
<evidence type="ECO:0000313" key="2">
    <source>
        <dbReference type="Proteomes" id="UP000274033"/>
    </source>
</evidence>
<dbReference type="AlphaFoldDB" id="A0A3N9U9X4"/>
<dbReference type="RefSeq" id="WP_124766601.1">
    <property type="nucleotide sequence ID" value="NZ_RRCT01000023.1"/>
</dbReference>
<proteinExistence type="predicted"/>
<sequence>MALIQQSLKRLISMEKNKYYGRAEGSYDYLKRAYNMYLNADLNDRVMNELERIFRESITDIRSIKRDQIDITTQVSDLKKKPWIWQTREQLSNITKIIEEYNQYEELLKLLFMNLNGCLKLMELYGDSQNSIDYSISSINNLFDEINRNKEQFITNLNSYSEVFKTRLSTNKYHIENQQNIKMAIKSIDNENMYLESTSSTPPEKIYLTVEYGKVVSVHRN</sequence>
<name>A0A3N9U9X4_9BACI</name>
<accession>A0A3N9U9X4</accession>
<comment type="caution">
    <text evidence="1">The sequence shown here is derived from an EMBL/GenBank/DDBJ whole genome shotgun (WGS) entry which is preliminary data.</text>
</comment>
<protein>
    <submittedName>
        <fullName evidence="1">Uncharacterized protein</fullName>
    </submittedName>
</protein>
<reference evidence="1 2" key="1">
    <citation type="journal article" date="2013" name="J. Microbiol.">
        <title>Lysinibacillus chungkukjangi sp. nov., isolated from Chungkukjang, Korean fermented soybean food.</title>
        <authorList>
            <person name="Kim S.J."/>
            <person name="Jang Y.H."/>
            <person name="Hamada M."/>
            <person name="Ahn J.H."/>
            <person name="Weon H.Y."/>
            <person name="Suzuki K."/>
            <person name="Whang K.S."/>
            <person name="Kwon S.W."/>
        </authorList>
    </citation>
    <scope>NUCLEOTIDE SEQUENCE [LARGE SCALE GENOMIC DNA]</scope>
    <source>
        <strain evidence="1 2">MCCC 1A12701</strain>
    </source>
</reference>
<dbReference type="Proteomes" id="UP000274033">
    <property type="component" value="Unassembled WGS sequence"/>
</dbReference>
<keyword evidence="2" id="KW-1185">Reference proteome</keyword>
<evidence type="ECO:0000313" key="1">
    <source>
        <dbReference type="EMBL" id="RQW73307.1"/>
    </source>
</evidence>
<gene>
    <name evidence="1" type="ORF">EBB45_17295</name>
</gene>
<organism evidence="1 2">
    <name type="scientific">Lysinibacillus composti</name>
    <dbReference type="NCBI Taxonomy" id="720633"/>
    <lineage>
        <taxon>Bacteria</taxon>
        <taxon>Bacillati</taxon>
        <taxon>Bacillota</taxon>
        <taxon>Bacilli</taxon>
        <taxon>Bacillales</taxon>
        <taxon>Bacillaceae</taxon>
        <taxon>Lysinibacillus</taxon>
    </lineage>
</organism>
<dbReference type="OrthoDB" id="2990850at2"/>